<sequence length="838" mass="94491">MKNKACSENNTTESFNQSPGSPEQPVDPCSQPQNPRNLESGTETDSYIVYIVGFICLLISFIIFKNAGSGGIMLSLRNTFKNIMNTASIDLILICLIVTLSVTYMIRAKIEGYYDGIYEYNVENSLIDNTSIINVLGQSEPIPTPYGMPGDKVNLSEINTILHKINMLGNCTILMLIIAVVFKHYPIKQNNAPGGWGPVAKVRTVMGLLAATFCGLTVYVFANCFANLDQLNKIAQDTPKVQVECGSTQYYLPTVKEHLYPPLGMVYNLWVVAIVMIVIATGAAFGTLFVNVSKKAHAMITIQSNLISELSEEGRLIAYELNDPLFKLIDSAIAKKVKQKQAAPQIIQYQKDDGTYVPKVRSPNPKSAVVPRYSANIPLKLFDFVKFKKYKVIRDGKGTLMAEKDGPSENQLYVIIAVNDWTIINTPNNIPGRIYYNIKHNKSTRTTIPLKPSDKRVLGEDGFERLESPRKLTMEENKVFAYSEEEIIRMSSEEQASIEPHLDSRIAKEAIFGNHDYMNTPDFIHQQGFDFKTDKENMGSIKEDSDVLVLPINITQFNLTKMKKAHSNFEEILAQVSAALRYNNYVGTSDIRDANNINNQTFKTLFDLIQDSLTKLFINDTPLPEGSHASPVTTKPKDLTLAYRVKENINLLDLTALDLIHIRYSLIENVVFKYFTDNKDLDQSELQMIYKDRRDKFPTTENLIREILPSLKNYVDDKDRADFENFRTHRGMLAHGTTDMELTHFAERFNKLLNLEPNTYRAHDNFTGITKQGTLPSPAITRVLSEGAEGAEGVEGAESMESGEFLWRRPAARPQGFSDARRYSSDKPLARRRRGDFE</sequence>
<feature type="compositionally biased region" description="Polar residues" evidence="1">
    <location>
        <begin position="30"/>
        <end position="40"/>
    </location>
</feature>
<feature type="transmembrane region" description="Helical" evidence="2">
    <location>
        <begin position="202"/>
        <end position="222"/>
    </location>
</feature>
<keyword evidence="2" id="KW-1133">Transmembrane helix</keyword>
<feature type="compositionally biased region" description="Basic and acidic residues" evidence="1">
    <location>
        <begin position="819"/>
        <end position="838"/>
    </location>
</feature>
<feature type="transmembrane region" description="Helical" evidence="2">
    <location>
        <begin position="161"/>
        <end position="182"/>
    </location>
</feature>
<reference evidence="3" key="1">
    <citation type="journal article" date="2020" name="Nature">
        <title>Giant virus diversity and host interactions through global metagenomics.</title>
        <authorList>
            <person name="Schulz F."/>
            <person name="Roux S."/>
            <person name="Paez-Espino D."/>
            <person name="Jungbluth S."/>
            <person name="Walsh D.A."/>
            <person name="Denef V.J."/>
            <person name="McMahon K.D."/>
            <person name="Konstantinidis K.T."/>
            <person name="Eloe-Fadrosh E.A."/>
            <person name="Kyrpides N.C."/>
            <person name="Woyke T."/>
        </authorList>
    </citation>
    <scope>NUCLEOTIDE SEQUENCE</scope>
    <source>
        <strain evidence="3">GVMAG-S-ERX556101-89</strain>
    </source>
</reference>
<dbReference type="AlphaFoldDB" id="A0A6C0FBF6"/>
<name>A0A6C0FBF6_9ZZZZ</name>
<feature type="compositionally biased region" description="Low complexity" evidence="1">
    <location>
        <begin position="794"/>
        <end position="804"/>
    </location>
</feature>
<dbReference type="EMBL" id="MN738829">
    <property type="protein sequence ID" value="QHT38394.1"/>
    <property type="molecule type" value="Genomic_DNA"/>
</dbReference>
<evidence type="ECO:0000256" key="2">
    <source>
        <dbReference type="SAM" id="Phobius"/>
    </source>
</evidence>
<evidence type="ECO:0000313" key="3">
    <source>
        <dbReference type="EMBL" id="QHT38394.1"/>
    </source>
</evidence>
<feature type="region of interest" description="Disordered" evidence="1">
    <location>
        <begin position="788"/>
        <end position="838"/>
    </location>
</feature>
<keyword evidence="2" id="KW-0472">Membrane</keyword>
<evidence type="ECO:0000256" key="1">
    <source>
        <dbReference type="SAM" id="MobiDB-lite"/>
    </source>
</evidence>
<protein>
    <submittedName>
        <fullName evidence="3">Uncharacterized protein</fullName>
    </submittedName>
</protein>
<feature type="compositionally biased region" description="Polar residues" evidence="1">
    <location>
        <begin position="1"/>
        <end position="21"/>
    </location>
</feature>
<organism evidence="3">
    <name type="scientific">viral metagenome</name>
    <dbReference type="NCBI Taxonomy" id="1070528"/>
    <lineage>
        <taxon>unclassified sequences</taxon>
        <taxon>metagenomes</taxon>
        <taxon>organismal metagenomes</taxon>
    </lineage>
</organism>
<keyword evidence="2" id="KW-0812">Transmembrane</keyword>
<accession>A0A6C0FBF6</accession>
<proteinExistence type="predicted"/>
<feature type="region of interest" description="Disordered" evidence="1">
    <location>
        <begin position="1"/>
        <end position="40"/>
    </location>
</feature>
<feature type="transmembrane region" description="Helical" evidence="2">
    <location>
        <begin position="47"/>
        <end position="64"/>
    </location>
</feature>
<feature type="transmembrane region" description="Helical" evidence="2">
    <location>
        <begin position="85"/>
        <end position="106"/>
    </location>
</feature>
<feature type="transmembrane region" description="Helical" evidence="2">
    <location>
        <begin position="269"/>
        <end position="290"/>
    </location>
</feature>